<feature type="region of interest" description="Disordered" evidence="9">
    <location>
        <begin position="481"/>
        <end position="502"/>
    </location>
</feature>
<reference evidence="11 12" key="1">
    <citation type="journal article" date="2023" name="Plants (Basel)">
        <title>Bridging the Gap: Combining Genomics and Transcriptomics Approaches to Understand Stylosanthes scabra, an Orphan Legume from the Brazilian Caatinga.</title>
        <authorList>
            <person name="Ferreira-Neto J.R.C."/>
            <person name="da Silva M.D."/>
            <person name="Binneck E."/>
            <person name="de Melo N.F."/>
            <person name="da Silva R.H."/>
            <person name="de Melo A.L.T.M."/>
            <person name="Pandolfi V."/>
            <person name="Bustamante F.O."/>
            <person name="Brasileiro-Vidal A.C."/>
            <person name="Benko-Iseppon A.M."/>
        </authorList>
    </citation>
    <scope>NUCLEOTIDE SEQUENCE [LARGE SCALE GENOMIC DNA]</scope>
    <source>
        <tissue evidence="11">Leaves</tissue>
    </source>
</reference>
<evidence type="ECO:0000256" key="6">
    <source>
        <dbReference type="ARBA" id="ARBA00022946"/>
    </source>
</evidence>
<evidence type="ECO:0000256" key="2">
    <source>
        <dbReference type="ARBA" id="ARBA00010701"/>
    </source>
</evidence>
<comment type="subcellular location">
    <subcellularLocation>
        <location evidence="1">Plastid</location>
        <location evidence="1">Chloroplast</location>
    </subcellularLocation>
</comment>
<dbReference type="CDD" id="cd00519">
    <property type="entry name" value="Lipase_3"/>
    <property type="match status" value="1"/>
</dbReference>
<feature type="compositionally biased region" description="Basic and acidic residues" evidence="9">
    <location>
        <begin position="493"/>
        <end position="502"/>
    </location>
</feature>
<dbReference type="PANTHER" id="PTHR31403">
    <property type="entry name" value="PHOSPHOLIPASE A1-IBETA2, CHLOROPLASTIC"/>
    <property type="match status" value="1"/>
</dbReference>
<evidence type="ECO:0000256" key="8">
    <source>
        <dbReference type="ARBA" id="ARBA00023098"/>
    </source>
</evidence>
<dbReference type="InterPro" id="IPR002921">
    <property type="entry name" value="Fungal_lipase-type"/>
</dbReference>
<feature type="compositionally biased region" description="Low complexity" evidence="9">
    <location>
        <begin position="57"/>
        <end position="74"/>
    </location>
</feature>
<keyword evidence="7" id="KW-0442">Lipid degradation</keyword>
<dbReference type="EMBL" id="JASCZI010211477">
    <property type="protein sequence ID" value="MED6192586.1"/>
    <property type="molecule type" value="Genomic_DNA"/>
</dbReference>
<keyword evidence="6" id="KW-0809">Transit peptide</keyword>
<gene>
    <name evidence="11" type="ORF">PIB30_011661</name>
</gene>
<name>A0ABU6X363_9FABA</name>
<comment type="caution">
    <text evidence="11">The sequence shown here is derived from an EMBL/GenBank/DDBJ whole genome shotgun (WGS) entry which is preliminary data.</text>
</comment>
<organism evidence="11 12">
    <name type="scientific">Stylosanthes scabra</name>
    <dbReference type="NCBI Taxonomy" id="79078"/>
    <lineage>
        <taxon>Eukaryota</taxon>
        <taxon>Viridiplantae</taxon>
        <taxon>Streptophyta</taxon>
        <taxon>Embryophyta</taxon>
        <taxon>Tracheophyta</taxon>
        <taxon>Spermatophyta</taxon>
        <taxon>Magnoliopsida</taxon>
        <taxon>eudicotyledons</taxon>
        <taxon>Gunneridae</taxon>
        <taxon>Pentapetalae</taxon>
        <taxon>rosids</taxon>
        <taxon>fabids</taxon>
        <taxon>Fabales</taxon>
        <taxon>Fabaceae</taxon>
        <taxon>Papilionoideae</taxon>
        <taxon>50 kb inversion clade</taxon>
        <taxon>dalbergioids sensu lato</taxon>
        <taxon>Dalbergieae</taxon>
        <taxon>Pterocarpus clade</taxon>
        <taxon>Stylosanthes</taxon>
    </lineage>
</organism>
<evidence type="ECO:0000259" key="10">
    <source>
        <dbReference type="Pfam" id="PF01764"/>
    </source>
</evidence>
<evidence type="ECO:0000256" key="3">
    <source>
        <dbReference type="ARBA" id="ARBA00022528"/>
    </source>
</evidence>
<keyword evidence="3" id="KW-0150">Chloroplast</keyword>
<dbReference type="Proteomes" id="UP001341840">
    <property type="component" value="Unassembled WGS sequence"/>
</dbReference>
<comment type="similarity">
    <text evidence="2">Belongs to the AB hydrolase superfamily. Lipase family.</text>
</comment>
<dbReference type="InterPro" id="IPR029058">
    <property type="entry name" value="AB_hydrolase_fold"/>
</dbReference>
<accession>A0ABU6X363</accession>
<sequence>MTMTMASISNMFIAFQPKNNANLPKLQPPPPSSFLSSSSLITSRKAITFTTLCKASSNNSSLSSTITQLQNQQQEQEETPSPPKQPQPDISSVWRKLHGEDNWVGLLDPMDARLRTELIRYGEMAQACYDSFDYDPYSKYCGSCRYPREEFFECLDMKHLGYSVSRYLYATANISLPKFFMRSRWPHKLWSDKANWAGYVAVSDDDTTKKLGRRDITIAWRGTVTHVEWVADLMNFLRPISPEVACSDPEVKVEAGFLDLYTDSEQSCGYCRYSARHQVLSEVKRLVEKYSHEEVSVSITGHSLGSAMAILSAFDIAERGLNVMKDGRKVHVSVITFSGPRVGNLRFKERLESKHGVKVLRVHNTHDMVPKSPGFLINETSPDWLFKLAQGLPWSYTHVGVDLELDHKISPHLKANGDSACAHNLEAHLHLLDGYHGRNTQFRSSSGRDVALVNKDCDFLRDEESVPPVWRQDLNRGLIRGPNGRWMQPERPTLQHDHPQDIDHHLNQLGL</sequence>
<dbReference type="PANTHER" id="PTHR31403:SF51">
    <property type="entry name" value="PHOSPHOLIPASE A1-IGAMMA2, CHLOROPLASTIC"/>
    <property type="match status" value="1"/>
</dbReference>
<dbReference type="SUPFAM" id="SSF53474">
    <property type="entry name" value="alpha/beta-Hydrolases"/>
    <property type="match status" value="1"/>
</dbReference>
<proteinExistence type="inferred from homology"/>
<evidence type="ECO:0000256" key="9">
    <source>
        <dbReference type="SAM" id="MobiDB-lite"/>
    </source>
</evidence>
<evidence type="ECO:0000256" key="7">
    <source>
        <dbReference type="ARBA" id="ARBA00022963"/>
    </source>
</evidence>
<protein>
    <recommendedName>
        <fullName evidence="10">Fungal lipase-type domain-containing protein</fullName>
    </recommendedName>
</protein>
<feature type="domain" description="Fungal lipase-type" evidence="10">
    <location>
        <begin position="218"/>
        <end position="374"/>
    </location>
</feature>
<evidence type="ECO:0000313" key="12">
    <source>
        <dbReference type="Proteomes" id="UP001341840"/>
    </source>
</evidence>
<evidence type="ECO:0000256" key="1">
    <source>
        <dbReference type="ARBA" id="ARBA00004229"/>
    </source>
</evidence>
<dbReference type="Gene3D" id="3.40.50.1820">
    <property type="entry name" value="alpha/beta hydrolase"/>
    <property type="match status" value="1"/>
</dbReference>
<evidence type="ECO:0000256" key="5">
    <source>
        <dbReference type="ARBA" id="ARBA00022801"/>
    </source>
</evidence>
<keyword evidence="4" id="KW-0934">Plastid</keyword>
<evidence type="ECO:0000313" key="11">
    <source>
        <dbReference type="EMBL" id="MED6192586.1"/>
    </source>
</evidence>
<dbReference type="Pfam" id="PF01764">
    <property type="entry name" value="Lipase_3"/>
    <property type="match status" value="1"/>
</dbReference>
<keyword evidence="8" id="KW-0443">Lipid metabolism</keyword>
<evidence type="ECO:0000256" key="4">
    <source>
        <dbReference type="ARBA" id="ARBA00022640"/>
    </source>
</evidence>
<keyword evidence="5" id="KW-0378">Hydrolase</keyword>
<feature type="region of interest" description="Disordered" evidence="9">
    <location>
        <begin position="57"/>
        <end position="91"/>
    </location>
</feature>
<keyword evidence="12" id="KW-1185">Reference proteome</keyword>